<keyword evidence="2" id="KW-1185">Reference proteome</keyword>
<evidence type="ECO:0000313" key="1">
    <source>
        <dbReference type="EMBL" id="KAF2964588.1"/>
    </source>
</evidence>
<sequence length="171" mass="19158">MGAPPISDLINDLINNSASSRNILDLSRLSREAHEEFVSSLECEERRPNDELRQILGYVYDRRGDDNENSEIDESPSELAVPRVRAAQSSPLLLEKEDDCHDSQDGYDDDGVIESKFGIRHVLSLVSTWLASAIDQAILAWVRWIAATVLGQQWDECDKDINSPCDNEGVD</sequence>
<name>A0A7C8MKD6_9PEZI</name>
<gene>
    <name evidence="1" type="ORF">GQX73_g9002</name>
</gene>
<proteinExistence type="predicted"/>
<dbReference type="AlphaFoldDB" id="A0A7C8MKD6"/>
<reference evidence="1 2" key="1">
    <citation type="submission" date="2019-12" db="EMBL/GenBank/DDBJ databases">
        <title>Draft genome sequence of the ascomycete Xylaria multiplex DSM 110363.</title>
        <authorList>
            <person name="Buettner E."/>
            <person name="Kellner H."/>
        </authorList>
    </citation>
    <scope>NUCLEOTIDE SEQUENCE [LARGE SCALE GENOMIC DNA]</scope>
    <source>
        <strain evidence="1 2">DSM 110363</strain>
    </source>
</reference>
<dbReference type="Proteomes" id="UP000481858">
    <property type="component" value="Unassembled WGS sequence"/>
</dbReference>
<dbReference type="EMBL" id="WUBL01000145">
    <property type="protein sequence ID" value="KAF2964588.1"/>
    <property type="molecule type" value="Genomic_DNA"/>
</dbReference>
<accession>A0A7C8MKD6</accession>
<evidence type="ECO:0000313" key="2">
    <source>
        <dbReference type="Proteomes" id="UP000481858"/>
    </source>
</evidence>
<organism evidence="1 2">
    <name type="scientific">Xylaria multiplex</name>
    <dbReference type="NCBI Taxonomy" id="323545"/>
    <lineage>
        <taxon>Eukaryota</taxon>
        <taxon>Fungi</taxon>
        <taxon>Dikarya</taxon>
        <taxon>Ascomycota</taxon>
        <taxon>Pezizomycotina</taxon>
        <taxon>Sordariomycetes</taxon>
        <taxon>Xylariomycetidae</taxon>
        <taxon>Xylariales</taxon>
        <taxon>Xylariaceae</taxon>
        <taxon>Xylaria</taxon>
    </lineage>
</organism>
<protein>
    <submittedName>
        <fullName evidence="1">Uncharacterized protein</fullName>
    </submittedName>
</protein>
<comment type="caution">
    <text evidence="1">The sequence shown here is derived from an EMBL/GenBank/DDBJ whole genome shotgun (WGS) entry which is preliminary data.</text>
</comment>
<dbReference type="InParanoid" id="A0A7C8MKD6"/>